<gene>
    <name evidence="2" type="ORF">UU50_C0003G0016</name>
</gene>
<proteinExistence type="predicted"/>
<evidence type="ECO:0000259" key="1">
    <source>
        <dbReference type="Pfam" id="PF10648"/>
    </source>
</evidence>
<comment type="caution">
    <text evidence="2">The sequence shown here is derived from an EMBL/GenBank/DDBJ whole genome shotgun (WGS) entry which is preliminary data.</text>
</comment>
<reference evidence="2 3" key="1">
    <citation type="journal article" date="2015" name="Nature">
        <title>rRNA introns, odd ribosomes, and small enigmatic genomes across a large radiation of phyla.</title>
        <authorList>
            <person name="Brown C.T."/>
            <person name="Hug L.A."/>
            <person name="Thomas B.C."/>
            <person name="Sharon I."/>
            <person name="Castelle C.J."/>
            <person name="Singh A."/>
            <person name="Wilkins M.J."/>
            <person name="Williams K.H."/>
            <person name="Banfield J.F."/>
        </authorList>
    </citation>
    <scope>NUCLEOTIDE SEQUENCE [LARGE SCALE GENOMIC DNA]</scope>
</reference>
<evidence type="ECO:0000313" key="2">
    <source>
        <dbReference type="EMBL" id="KKR99711.1"/>
    </source>
</evidence>
<evidence type="ECO:0000313" key="3">
    <source>
        <dbReference type="Proteomes" id="UP000033930"/>
    </source>
</evidence>
<name>A0A0G0VJD7_9BACT</name>
<protein>
    <recommendedName>
        <fullName evidence="1">Bacterial spore germination immunoglobulin-like domain-containing protein</fullName>
    </recommendedName>
</protein>
<accession>A0A0G0VJD7</accession>
<dbReference type="Pfam" id="PF10648">
    <property type="entry name" value="Gmad2"/>
    <property type="match status" value="1"/>
</dbReference>
<feature type="domain" description="Bacterial spore germination immunoglobulin-like" evidence="1">
    <location>
        <begin position="53"/>
        <end position="134"/>
    </location>
</feature>
<organism evidence="2 3">
    <name type="scientific">Candidatus Uhrbacteria bacterium GW2011_GWC1_41_20</name>
    <dbReference type="NCBI Taxonomy" id="1618983"/>
    <lineage>
        <taxon>Bacteria</taxon>
        <taxon>Candidatus Uhriibacteriota</taxon>
    </lineage>
</organism>
<dbReference type="InterPro" id="IPR018911">
    <property type="entry name" value="Gmad2_Ig-like_dom"/>
</dbReference>
<dbReference type="Proteomes" id="UP000033930">
    <property type="component" value="Unassembled WGS sequence"/>
</dbReference>
<dbReference type="PROSITE" id="PS51257">
    <property type="entry name" value="PROKAR_LIPOPROTEIN"/>
    <property type="match status" value="1"/>
</dbReference>
<dbReference type="AlphaFoldDB" id="A0A0G0VJD7"/>
<dbReference type="EMBL" id="LCAW01000003">
    <property type="protein sequence ID" value="KKR99711.1"/>
    <property type="molecule type" value="Genomic_DNA"/>
</dbReference>
<sequence length="149" mass="16556">MKKNILLVFALIIIIIACGLIYTQESTSDLTDENNYEQSYTNTTADEIIVDFEPGSTITSPLTITGQARGTWFFEATAPFVLVDWDGLIIAQGYIQTQGDWMTEEFVPFIGTLEFVKPSYGNTGALILQASNPSDLPEYDRAVEIPVKF</sequence>